<dbReference type="InterPro" id="IPR007890">
    <property type="entry name" value="CHASE2"/>
</dbReference>
<sequence>DGVVRGSPGVIKYNNLFYAPLPLVAISAYIESPLSIDVTKSGIETIRVGTLSIPTNEWGKILINYRGGGKTFPHISATDILNKNIPSDALNDKIVIVGAT</sequence>
<dbReference type="Pfam" id="PF05226">
    <property type="entry name" value="CHASE2"/>
    <property type="match status" value="1"/>
</dbReference>
<accession>X1V1R9</accession>
<proteinExistence type="predicted"/>
<feature type="non-terminal residue" evidence="2">
    <location>
        <position position="100"/>
    </location>
</feature>
<evidence type="ECO:0000259" key="1">
    <source>
        <dbReference type="Pfam" id="PF05226"/>
    </source>
</evidence>
<evidence type="ECO:0000313" key="2">
    <source>
        <dbReference type="EMBL" id="GAJ23718.1"/>
    </source>
</evidence>
<organism evidence="2">
    <name type="scientific">marine sediment metagenome</name>
    <dbReference type="NCBI Taxonomy" id="412755"/>
    <lineage>
        <taxon>unclassified sequences</taxon>
        <taxon>metagenomes</taxon>
        <taxon>ecological metagenomes</taxon>
    </lineage>
</organism>
<gene>
    <name evidence="2" type="ORF">S12H4_61942</name>
</gene>
<comment type="caution">
    <text evidence="2">The sequence shown here is derived from an EMBL/GenBank/DDBJ whole genome shotgun (WGS) entry which is preliminary data.</text>
</comment>
<dbReference type="AlphaFoldDB" id="X1V1R9"/>
<feature type="non-terminal residue" evidence="2">
    <location>
        <position position="1"/>
    </location>
</feature>
<dbReference type="EMBL" id="BARW01041313">
    <property type="protein sequence ID" value="GAJ23718.1"/>
    <property type="molecule type" value="Genomic_DNA"/>
</dbReference>
<name>X1V1R9_9ZZZZ</name>
<protein>
    <recommendedName>
        <fullName evidence="1">CHASE2 domain-containing protein</fullName>
    </recommendedName>
</protein>
<reference evidence="2" key="1">
    <citation type="journal article" date="2014" name="Front. Microbiol.">
        <title>High frequency of phylogenetically diverse reductive dehalogenase-homologous genes in deep subseafloor sedimentary metagenomes.</title>
        <authorList>
            <person name="Kawai M."/>
            <person name="Futagami T."/>
            <person name="Toyoda A."/>
            <person name="Takaki Y."/>
            <person name="Nishi S."/>
            <person name="Hori S."/>
            <person name="Arai W."/>
            <person name="Tsubouchi T."/>
            <person name="Morono Y."/>
            <person name="Uchiyama I."/>
            <person name="Ito T."/>
            <person name="Fujiyama A."/>
            <person name="Inagaki F."/>
            <person name="Takami H."/>
        </authorList>
    </citation>
    <scope>NUCLEOTIDE SEQUENCE</scope>
    <source>
        <strain evidence="2">Expedition CK06-06</strain>
    </source>
</reference>
<feature type="domain" description="CHASE2" evidence="1">
    <location>
        <begin position="1"/>
        <end position="100"/>
    </location>
</feature>